<dbReference type="Proteomes" id="UP000294003">
    <property type="component" value="Unassembled WGS sequence"/>
</dbReference>
<evidence type="ECO:0000313" key="1">
    <source>
        <dbReference type="EMBL" id="RYO84978.1"/>
    </source>
</evidence>
<proteinExistence type="predicted"/>
<reference evidence="1 2" key="1">
    <citation type="submission" date="2018-06" db="EMBL/GenBank/DDBJ databases">
        <title>Complete Genomes of Monosporascus.</title>
        <authorList>
            <person name="Robinson A.J."/>
            <person name="Natvig D.O."/>
        </authorList>
    </citation>
    <scope>NUCLEOTIDE SEQUENCE [LARGE SCALE GENOMIC DNA]</scope>
    <source>
        <strain evidence="1 2">CBS 609.92</strain>
    </source>
</reference>
<dbReference type="EMBL" id="QJNS01000147">
    <property type="protein sequence ID" value="RYO84978.1"/>
    <property type="molecule type" value="Genomic_DNA"/>
</dbReference>
<protein>
    <submittedName>
        <fullName evidence="1">Uncharacterized protein</fullName>
    </submittedName>
</protein>
<evidence type="ECO:0000313" key="2">
    <source>
        <dbReference type="Proteomes" id="UP000294003"/>
    </source>
</evidence>
<gene>
    <name evidence="1" type="ORF">DL762_005389</name>
</gene>
<comment type="caution">
    <text evidence="1">The sequence shown here is derived from an EMBL/GenBank/DDBJ whole genome shotgun (WGS) entry which is preliminary data.</text>
</comment>
<sequence>MGRFTSAPTPTVTSDNPCGRQVADPFAVRVAQPDGVFDGWFLRLSAAAIIFARTRESATQFGIASEGEAGGGGRLCTQGQGRVGSETLIAVAENGTDVTGGAVYFIDAQTLAAVGGLGYAPLRCAAAGEELACAEGAKEFLVACGLGLEITSDGDGVAEIGGWNWTAVALLPVYSQWVNLLVWKRLGEVVFR</sequence>
<organism evidence="1 2">
    <name type="scientific">Monosporascus cannonballus</name>
    <dbReference type="NCBI Taxonomy" id="155416"/>
    <lineage>
        <taxon>Eukaryota</taxon>
        <taxon>Fungi</taxon>
        <taxon>Dikarya</taxon>
        <taxon>Ascomycota</taxon>
        <taxon>Pezizomycotina</taxon>
        <taxon>Sordariomycetes</taxon>
        <taxon>Xylariomycetidae</taxon>
        <taxon>Xylariales</taxon>
        <taxon>Xylariales incertae sedis</taxon>
        <taxon>Monosporascus</taxon>
    </lineage>
</organism>
<keyword evidence="2" id="KW-1185">Reference proteome</keyword>
<name>A0ABY0H657_9PEZI</name>
<accession>A0ABY0H657</accession>